<evidence type="ECO:0000256" key="11">
    <source>
        <dbReference type="SAM" id="Phobius"/>
    </source>
</evidence>
<dbReference type="PROSITE" id="PS01031">
    <property type="entry name" value="SHSP"/>
    <property type="match status" value="1"/>
</dbReference>
<evidence type="ECO:0000259" key="12">
    <source>
        <dbReference type="PROSITE" id="PS01031"/>
    </source>
</evidence>
<dbReference type="GO" id="GO:0005886">
    <property type="term" value="C:plasma membrane"/>
    <property type="evidence" value="ECO:0007669"/>
    <property type="project" value="UniProtKB-SubCell"/>
</dbReference>
<dbReference type="SUPFAM" id="SSF49764">
    <property type="entry name" value="HSP20-like chaperones"/>
    <property type="match status" value="1"/>
</dbReference>
<evidence type="ECO:0000313" key="14">
    <source>
        <dbReference type="Proteomes" id="UP000325081"/>
    </source>
</evidence>
<evidence type="ECO:0000256" key="4">
    <source>
        <dbReference type="ARBA" id="ARBA00022737"/>
    </source>
</evidence>
<dbReference type="Gene3D" id="2.60.40.790">
    <property type="match status" value="1"/>
</dbReference>
<feature type="compositionally biased region" description="Basic and acidic residues" evidence="10">
    <location>
        <begin position="119"/>
        <end position="144"/>
    </location>
</feature>
<evidence type="ECO:0000256" key="7">
    <source>
        <dbReference type="ARBA" id="ARBA00023136"/>
    </source>
</evidence>
<evidence type="ECO:0000256" key="3">
    <source>
        <dbReference type="ARBA" id="ARBA00022692"/>
    </source>
</evidence>
<keyword evidence="2" id="KW-1003">Cell membrane</keyword>
<dbReference type="GO" id="GO:0034605">
    <property type="term" value="P:cellular response to heat"/>
    <property type="evidence" value="ECO:0007669"/>
    <property type="project" value="TreeGrafter"/>
</dbReference>
<dbReference type="AlphaFoldDB" id="A0A5A7PP55"/>
<name>A0A5A7PP55_STRAF</name>
<evidence type="ECO:0000256" key="9">
    <source>
        <dbReference type="RuleBase" id="RU003616"/>
    </source>
</evidence>
<organism evidence="13 14">
    <name type="scientific">Striga asiatica</name>
    <name type="common">Asiatic witchweed</name>
    <name type="synonym">Buchnera asiatica</name>
    <dbReference type="NCBI Taxonomy" id="4170"/>
    <lineage>
        <taxon>Eukaryota</taxon>
        <taxon>Viridiplantae</taxon>
        <taxon>Streptophyta</taxon>
        <taxon>Embryophyta</taxon>
        <taxon>Tracheophyta</taxon>
        <taxon>Spermatophyta</taxon>
        <taxon>Magnoliopsida</taxon>
        <taxon>eudicotyledons</taxon>
        <taxon>Gunneridae</taxon>
        <taxon>Pentapetalae</taxon>
        <taxon>asterids</taxon>
        <taxon>lamiids</taxon>
        <taxon>Lamiales</taxon>
        <taxon>Orobanchaceae</taxon>
        <taxon>Buchnereae</taxon>
        <taxon>Striga</taxon>
    </lineage>
</organism>
<keyword evidence="6 11" id="KW-1133">Transmembrane helix</keyword>
<proteinExistence type="inferred from homology"/>
<evidence type="ECO:0000256" key="8">
    <source>
        <dbReference type="PROSITE-ProRule" id="PRU00285"/>
    </source>
</evidence>
<reference evidence="14" key="1">
    <citation type="journal article" date="2019" name="Curr. Biol.">
        <title>Genome Sequence of Striga asiatica Provides Insight into the Evolution of Plant Parasitism.</title>
        <authorList>
            <person name="Yoshida S."/>
            <person name="Kim S."/>
            <person name="Wafula E.K."/>
            <person name="Tanskanen J."/>
            <person name="Kim Y.M."/>
            <person name="Honaas L."/>
            <person name="Yang Z."/>
            <person name="Spallek T."/>
            <person name="Conn C.E."/>
            <person name="Ichihashi Y."/>
            <person name="Cheong K."/>
            <person name="Cui S."/>
            <person name="Der J.P."/>
            <person name="Gundlach H."/>
            <person name="Jiao Y."/>
            <person name="Hori C."/>
            <person name="Ishida J.K."/>
            <person name="Kasahara H."/>
            <person name="Kiba T."/>
            <person name="Kim M.S."/>
            <person name="Koo N."/>
            <person name="Laohavisit A."/>
            <person name="Lee Y.H."/>
            <person name="Lumba S."/>
            <person name="McCourt P."/>
            <person name="Mortimer J.C."/>
            <person name="Mutuku J.M."/>
            <person name="Nomura T."/>
            <person name="Sasaki-Sekimoto Y."/>
            <person name="Seto Y."/>
            <person name="Wang Y."/>
            <person name="Wakatake T."/>
            <person name="Sakakibara H."/>
            <person name="Demura T."/>
            <person name="Yamaguchi S."/>
            <person name="Yoneyama K."/>
            <person name="Manabe R.I."/>
            <person name="Nelson D.C."/>
            <person name="Schulman A.H."/>
            <person name="Timko M.P."/>
            <person name="dePamphilis C.W."/>
            <person name="Choi D."/>
            <person name="Shirasu K."/>
        </authorList>
    </citation>
    <scope>NUCLEOTIDE SEQUENCE [LARGE SCALE GENOMIC DNA]</scope>
    <source>
        <strain evidence="14">cv. UVA1</strain>
    </source>
</reference>
<evidence type="ECO:0000256" key="2">
    <source>
        <dbReference type="ARBA" id="ARBA00022475"/>
    </source>
</evidence>
<keyword evidence="4" id="KW-0677">Repeat</keyword>
<evidence type="ECO:0000256" key="6">
    <source>
        <dbReference type="ARBA" id="ARBA00022989"/>
    </source>
</evidence>
<feature type="domain" description="SHSP" evidence="12">
    <location>
        <begin position="23"/>
        <end position="129"/>
    </location>
</feature>
<keyword evidence="5" id="KW-0611">Plant defense</keyword>
<feature type="region of interest" description="Disordered" evidence="10">
    <location>
        <begin position="1"/>
        <end position="22"/>
    </location>
</feature>
<feature type="compositionally biased region" description="Basic and acidic residues" evidence="10">
    <location>
        <begin position="152"/>
        <end position="173"/>
    </location>
</feature>
<dbReference type="Proteomes" id="UP000325081">
    <property type="component" value="Unassembled WGS sequence"/>
</dbReference>
<feature type="compositionally biased region" description="Basic and acidic residues" evidence="10">
    <location>
        <begin position="186"/>
        <end position="206"/>
    </location>
</feature>
<dbReference type="PANTHER" id="PTHR43670:SF121">
    <property type="entry name" value="PROTEIN RESTRICTED TEV MOVEMENT 2"/>
    <property type="match status" value="1"/>
</dbReference>
<dbReference type="InterPro" id="IPR008978">
    <property type="entry name" value="HSP20-like_chaperone"/>
</dbReference>
<dbReference type="OrthoDB" id="1431247at2759"/>
<feature type="compositionally biased region" description="Basic and acidic residues" evidence="10">
    <location>
        <begin position="218"/>
        <end position="229"/>
    </location>
</feature>
<evidence type="ECO:0000256" key="10">
    <source>
        <dbReference type="SAM" id="MobiDB-lite"/>
    </source>
</evidence>
<dbReference type="GO" id="GO:0006952">
    <property type="term" value="P:defense response"/>
    <property type="evidence" value="ECO:0007669"/>
    <property type="project" value="UniProtKB-KW"/>
</dbReference>
<comment type="subcellular location">
    <subcellularLocation>
        <location evidence="1">Cell membrane</location>
        <topology evidence="1">Single-pass membrane protein</topology>
    </subcellularLocation>
</comment>
<dbReference type="EMBL" id="BKCP01004916">
    <property type="protein sequence ID" value="GER34590.1"/>
    <property type="molecule type" value="Genomic_DNA"/>
</dbReference>
<dbReference type="Pfam" id="PF00011">
    <property type="entry name" value="HSP20"/>
    <property type="match status" value="1"/>
</dbReference>
<comment type="caution">
    <text evidence="13">The sequence shown here is derived from an EMBL/GenBank/DDBJ whole genome shotgun (WGS) entry which is preliminary data.</text>
</comment>
<sequence>MAMRPRGGSASNPRRGARTGGVRPVYEDFRPVSEWKQDNESHILNIYLPGFMKEQIRVSTEGQNIIRVRGERLVGGNKWSRFLEEFQVPEDGVMNSIRAKFQGGVLVITVPKRVVDKPHDSLLPKINDDEQKHPAIAKDKEKVLPEVSTSQPREDKSKEHEKISTNPSTEHKTALQKGQDKAFQSAEEKSIESREARDDYKRERDSSQFGKTGVSVSRDAEKEMGESEGKNIPLPKMKMKELPEKTTGDKELYGAVITKEKYRKAVKGLAELNEERQLLVNMGVAVLVVVALTAYVTYKFASGKEKN</sequence>
<keyword evidence="7 11" id="KW-0472">Membrane</keyword>
<comment type="similarity">
    <text evidence="8 9">Belongs to the small heat shock protein (HSP20) family.</text>
</comment>
<accession>A0A5A7PP55</accession>
<evidence type="ECO:0000256" key="5">
    <source>
        <dbReference type="ARBA" id="ARBA00022821"/>
    </source>
</evidence>
<keyword evidence="3 11" id="KW-0812">Transmembrane</keyword>
<dbReference type="PANTHER" id="PTHR43670">
    <property type="entry name" value="HEAT SHOCK PROTEIN 26"/>
    <property type="match status" value="1"/>
</dbReference>
<evidence type="ECO:0000256" key="1">
    <source>
        <dbReference type="ARBA" id="ARBA00004162"/>
    </source>
</evidence>
<gene>
    <name evidence="13" type="ORF">STAS_10812</name>
</gene>
<feature type="region of interest" description="Disordered" evidence="10">
    <location>
        <begin position="119"/>
        <end position="233"/>
    </location>
</feature>
<keyword evidence="14" id="KW-1185">Reference proteome</keyword>
<evidence type="ECO:0000313" key="13">
    <source>
        <dbReference type="EMBL" id="GER34590.1"/>
    </source>
</evidence>
<dbReference type="InterPro" id="IPR002068">
    <property type="entry name" value="A-crystallin/Hsp20_dom"/>
</dbReference>
<protein>
    <submittedName>
        <fullName evidence="13">Heat shock family protein</fullName>
    </submittedName>
</protein>
<feature type="transmembrane region" description="Helical" evidence="11">
    <location>
        <begin position="278"/>
        <end position="298"/>
    </location>
</feature>
<keyword evidence="13" id="KW-0346">Stress response</keyword>